<accession>A0A139A208</accession>
<keyword evidence="3" id="KW-1185">Reference proteome</keyword>
<dbReference type="PANTHER" id="PTHR10625">
    <property type="entry name" value="HISTONE DEACETYLASE HDAC1-RELATED"/>
    <property type="match status" value="1"/>
</dbReference>
<gene>
    <name evidence="2" type="ORF">M427DRAFT_61882</name>
</gene>
<dbReference type="GO" id="GO:0040029">
    <property type="term" value="P:epigenetic regulation of gene expression"/>
    <property type="evidence" value="ECO:0007669"/>
    <property type="project" value="TreeGrafter"/>
</dbReference>
<dbReference type="InterPro" id="IPR003084">
    <property type="entry name" value="HDAC_I/II"/>
</dbReference>
<dbReference type="AlphaFoldDB" id="A0A139A208"/>
<dbReference type="STRING" id="1344416.A0A139A208"/>
<protein>
    <submittedName>
        <fullName evidence="2">Arginase/deacetylase</fullName>
    </submittedName>
</protein>
<evidence type="ECO:0000313" key="2">
    <source>
        <dbReference type="EMBL" id="KXS10678.1"/>
    </source>
</evidence>
<name>A0A139A208_GONPJ</name>
<organism evidence="2 3">
    <name type="scientific">Gonapodya prolifera (strain JEL478)</name>
    <name type="common">Monoblepharis prolifera</name>
    <dbReference type="NCBI Taxonomy" id="1344416"/>
    <lineage>
        <taxon>Eukaryota</taxon>
        <taxon>Fungi</taxon>
        <taxon>Fungi incertae sedis</taxon>
        <taxon>Chytridiomycota</taxon>
        <taxon>Chytridiomycota incertae sedis</taxon>
        <taxon>Monoblepharidomycetes</taxon>
        <taxon>Monoblepharidales</taxon>
        <taxon>Gonapodyaceae</taxon>
        <taxon>Gonapodya</taxon>
    </lineage>
</organism>
<proteinExistence type="predicted"/>
<evidence type="ECO:0000313" key="3">
    <source>
        <dbReference type="Proteomes" id="UP000070544"/>
    </source>
</evidence>
<evidence type="ECO:0000259" key="1">
    <source>
        <dbReference type="Pfam" id="PF00850"/>
    </source>
</evidence>
<dbReference type="InterPro" id="IPR023801">
    <property type="entry name" value="His_deacetylse_dom"/>
</dbReference>
<dbReference type="Pfam" id="PF00850">
    <property type="entry name" value="Hist_deacetyl"/>
    <property type="match status" value="1"/>
</dbReference>
<feature type="domain" description="Histone deacetylase" evidence="1">
    <location>
        <begin position="96"/>
        <end position="232"/>
    </location>
</feature>
<dbReference type="GO" id="GO:0004407">
    <property type="term" value="F:histone deacetylase activity"/>
    <property type="evidence" value="ECO:0007669"/>
    <property type="project" value="InterPro"/>
</dbReference>
<dbReference type="InterPro" id="IPR023696">
    <property type="entry name" value="Ureohydrolase_dom_sf"/>
</dbReference>
<dbReference type="GO" id="GO:0070210">
    <property type="term" value="C:Rpd3L-Expanded complex"/>
    <property type="evidence" value="ECO:0007669"/>
    <property type="project" value="TreeGrafter"/>
</dbReference>
<dbReference type="Proteomes" id="UP000070544">
    <property type="component" value="Unassembled WGS sequence"/>
</dbReference>
<dbReference type="OrthoDB" id="1918432at2759"/>
<dbReference type="Gene3D" id="3.40.800.20">
    <property type="entry name" value="Histone deacetylase domain"/>
    <property type="match status" value="1"/>
</dbReference>
<dbReference type="PANTHER" id="PTHR10625:SF36">
    <property type="entry name" value="HISTONE DEACETYLASE 3"/>
    <property type="match status" value="1"/>
</dbReference>
<sequence length="234" mass="25632">MDPLTFQLPPRSSVVFSADLSTSSFSHLSTHVSSSNAGAGVPPAPAPISNFASRTFSSSTSAAPRFESLPLGGLSRDQTAHYFNPEVANFHFGEGHPMKPPRLALTYQLVLGYGLHRKMEVYCPRRATDEEIATFHSEEYIEFLKRVNPDNAADCAKFMERFNLGVDDCPVFEGMYDFCQPYSGGSLAPPESSSQARSTSPSTFLGGLHHAKKFDASGFCYVNDIVLAIFELMR</sequence>
<dbReference type="OMA" id="FRVDITH"/>
<dbReference type="PRINTS" id="PR01271">
    <property type="entry name" value="HISDACETLASE"/>
</dbReference>
<reference evidence="2 3" key="1">
    <citation type="journal article" date="2015" name="Genome Biol. Evol.">
        <title>Phylogenomic analyses indicate that early fungi evolved digesting cell walls of algal ancestors of land plants.</title>
        <authorList>
            <person name="Chang Y."/>
            <person name="Wang S."/>
            <person name="Sekimoto S."/>
            <person name="Aerts A.L."/>
            <person name="Choi C."/>
            <person name="Clum A."/>
            <person name="LaButti K.M."/>
            <person name="Lindquist E.A."/>
            <person name="Yee Ngan C."/>
            <person name="Ohm R.A."/>
            <person name="Salamov A.A."/>
            <person name="Grigoriev I.V."/>
            <person name="Spatafora J.W."/>
            <person name="Berbee M.L."/>
        </authorList>
    </citation>
    <scope>NUCLEOTIDE SEQUENCE [LARGE SCALE GENOMIC DNA]</scope>
    <source>
        <strain evidence="2 3">JEL478</strain>
    </source>
</reference>
<dbReference type="SUPFAM" id="SSF52768">
    <property type="entry name" value="Arginase/deacetylase"/>
    <property type="match status" value="1"/>
</dbReference>
<dbReference type="InterPro" id="IPR037138">
    <property type="entry name" value="His_deacetylse_dom_sf"/>
</dbReference>
<dbReference type="EMBL" id="KQ965819">
    <property type="protein sequence ID" value="KXS10678.1"/>
    <property type="molecule type" value="Genomic_DNA"/>
</dbReference>